<keyword evidence="2" id="KW-0472">Membrane</keyword>
<feature type="region of interest" description="Disordered" evidence="1">
    <location>
        <begin position="138"/>
        <end position="217"/>
    </location>
</feature>
<accession>A0ABW7AIR4</accession>
<feature type="compositionally biased region" description="Pro residues" evidence="1">
    <location>
        <begin position="142"/>
        <end position="156"/>
    </location>
</feature>
<sequence>MNKSTELSVFLTNYGPSFARTAYLLTGDADKARELAVSALATVGRRWSTVRWNQPVEAVLRELYRRYLSVTVPPPQAPGGYALAALPPKGRAAIVAQFHDGLPPHQAAAITGLWIAILEKETHQARAHLKATHPDLFATFAKPPPATEPPQEPTEPPQEASGDEHGPPDPPANVASWAAPSDTPSAPPETTTTQAPWTVPTQSSTPPTGPPQDVTPWAVPAQASAPWAVPAQAWDVRGAAGDPAMRAALIRISAEMPHVHLAEPVLSRIRRRRRVRIATWTTVSLGTIGALVALIAIAVSAVARNIEDTVAQPVSTGYTRAPDQVPEALHVTLTDPIRYAYTGYCEGSTNDTSDPQPCGQWRLETTSGKEWRLHGARAGYESGTGVALPLAISQDGHRLAYRDIEGSYVVRDLPTGTVKTIDLRNQPLDPHITSSPNGRYFAVDFGAADGATLDFDTGVTHHDYGDKIQILAVHNDGTRVVSEQRDVDDVRGHASVTTLRMHNTKSLVGGYRVDHGLLDYGGALAPDGHTLAMVTQDLKVITMDTRTGRVTGHRTTLEDYEVITVERWISADEVLVRQWDDDYVLFIKVNVRSGTATEFADEVAEWLDYDSPVGVLKK</sequence>
<dbReference type="EMBL" id="JBICRM010000019">
    <property type="protein sequence ID" value="MFG1707251.1"/>
    <property type="molecule type" value="Genomic_DNA"/>
</dbReference>
<keyword evidence="2" id="KW-0812">Transmembrane</keyword>
<dbReference type="Proteomes" id="UP001603978">
    <property type="component" value="Unassembled WGS sequence"/>
</dbReference>
<name>A0ABW7AIR4_9ACTN</name>
<reference evidence="3 4" key="1">
    <citation type="submission" date="2024-10" db="EMBL/GenBank/DDBJ databases">
        <authorList>
            <person name="Topkara A.R."/>
            <person name="Saygin H."/>
        </authorList>
    </citation>
    <scope>NUCLEOTIDE SEQUENCE [LARGE SCALE GENOMIC DNA]</scope>
    <source>
        <strain evidence="3 4">M3C6</strain>
    </source>
</reference>
<dbReference type="Gene3D" id="2.130.10.10">
    <property type="entry name" value="YVTN repeat-like/Quinoprotein amine dehydrogenase"/>
    <property type="match status" value="1"/>
</dbReference>
<gene>
    <name evidence="3" type="ORF">ACFLIM_29045</name>
</gene>
<keyword evidence="2" id="KW-1133">Transmembrane helix</keyword>
<feature type="transmembrane region" description="Helical" evidence="2">
    <location>
        <begin position="277"/>
        <end position="303"/>
    </location>
</feature>
<keyword evidence="4" id="KW-1185">Reference proteome</keyword>
<dbReference type="RefSeq" id="WP_393170777.1">
    <property type="nucleotide sequence ID" value="NZ_JBICRM010000019.1"/>
</dbReference>
<evidence type="ECO:0000313" key="3">
    <source>
        <dbReference type="EMBL" id="MFG1707251.1"/>
    </source>
</evidence>
<dbReference type="InterPro" id="IPR015943">
    <property type="entry name" value="WD40/YVTN_repeat-like_dom_sf"/>
</dbReference>
<evidence type="ECO:0000256" key="1">
    <source>
        <dbReference type="SAM" id="MobiDB-lite"/>
    </source>
</evidence>
<protein>
    <recommendedName>
        <fullName evidence="5">DNA-directed RNA polymerase specialized sigma subunit, sigma24 family</fullName>
    </recommendedName>
</protein>
<evidence type="ECO:0000256" key="2">
    <source>
        <dbReference type="SAM" id="Phobius"/>
    </source>
</evidence>
<feature type="compositionally biased region" description="Low complexity" evidence="1">
    <location>
        <begin position="175"/>
        <end position="206"/>
    </location>
</feature>
<dbReference type="SUPFAM" id="SSF82171">
    <property type="entry name" value="DPP6 N-terminal domain-like"/>
    <property type="match status" value="1"/>
</dbReference>
<evidence type="ECO:0000313" key="4">
    <source>
        <dbReference type="Proteomes" id="UP001603978"/>
    </source>
</evidence>
<comment type="caution">
    <text evidence="3">The sequence shown here is derived from an EMBL/GenBank/DDBJ whole genome shotgun (WGS) entry which is preliminary data.</text>
</comment>
<organism evidence="3 4">
    <name type="scientific">Nonomuraea marmarensis</name>
    <dbReference type="NCBI Taxonomy" id="3351344"/>
    <lineage>
        <taxon>Bacteria</taxon>
        <taxon>Bacillati</taxon>
        <taxon>Actinomycetota</taxon>
        <taxon>Actinomycetes</taxon>
        <taxon>Streptosporangiales</taxon>
        <taxon>Streptosporangiaceae</taxon>
        <taxon>Nonomuraea</taxon>
    </lineage>
</organism>
<evidence type="ECO:0008006" key="5">
    <source>
        <dbReference type="Google" id="ProtNLM"/>
    </source>
</evidence>
<proteinExistence type="predicted"/>